<dbReference type="InterPro" id="IPR050348">
    <property type="entry name" value="Protein-Tyr_Phosphatase"/>
</dbReference>
<accession>A9UXA4</accession>
<dbReference type="Pfam" id="PF00102">
    <property type="entry name" value="Y_phosphatase"/>
    <property type="match status" value="1"/>
</dbReference>
<dbReference type="PROSITE" id="PS50055">
    <property type="entry name" value="TYR_PHOSPHATASE_PTP"/>
    <property type="match status" value="1"/>
</dbReference>
<dbReference type="PANTHER" id="PTHR19134">
    <property type="entry name" value="RECEPTOR-TYPE TYROSINE-PROTEIN PHOSPHATASE"/>
    <property type="match status" value="1"/>
</dbReference>
<dbReference type="InterPro" id="IPR003595">
    <property type="entry name" value="Tyr_Pase_cat"/>
</dbReference>
<evidence type="ECO:0000259" key="1">
    <source>
        <dbReference type="PROSITE" id="PS50055"/>
    </source>
</evidence>
<dbReference type="GeneID" id="5890260"/>
<protein>
    <recommendedName>
        <fullName evidence="5">Protein-tyrosine-phosphatase</fullName>
    </recommendedName>
</protein>
<dbReference type="InterPro" id="IPR000387">
    <property type="entry name" value="Tyr_Pase_dom"/>
</dbReference>
<dbReference type="Gene3D" id="3.90.190.10">
    <property type="entry name" value="Protein tyrosine phosphatase superfamily"/>
    <property type="match status" value="1"/>
</dbReference>
<dbReference type="eggNOG" id="KOG0791">
    <property type="taxonomic scope" value="Eukaryota"/>
</dbReference>
<dbReference type="InterPro" id="IPR016130">
    <property type="entry name" value="Tyr_Pase_AS"/>
</dbReference>
<dbReference type="GO" id="GO:0004725">
    <property type="term" value="F:protein tyrosine phosphatase activity"/>
    <property type="evidence" value="ECO:0007669"/>
    <property type="project" value="InterPro"/>
</dbReference>
<evidence type="ECO:0000313" key="3">
    <source>
        <dbReference type="EMBL" id="EDQ90184.1"/>
    </source>
</evidence>
<dbReference type="EMBL" id="CH991548">
    <property type="protein sequence ID" value="EDQ90184.1"/>
    <property type="molecule type" value="Genomic_DNA"/>
</dbReference>
<dbReference type="KEGG" id="mbr:MONBRDRAFT_2986"/>
<reference evidence="3 4" key="1">
    <citation type="journal article" date="2008" name="Nature">
        <title>The genome of the choanoflagellate Monosiga brevicollis and the origin of metazoans.</title>
        <authorList>
            <consortium name="JGI Sequencing"/>
            <person name="King N."/>
            <person name="Westbrook M.J."/>
            <person name="Young S.L."/>
            <person name="Kuo A."/>
            <person name="Abedin M."/>
            <person name="Chapman J."/>
            <person name="Fairclough S."/>
            <person name="Hellsten U."/>
            <person name="Isogai Y."/>
            <person name="Letunic I."/>
            <person name="Marr M."/>
            <person name="Pincus D."/>
            <person name="Putnam N."/>
            <person name="Rokas A."/>
            <person name="Wright K.J."/>
            <person name="Zuzow R."/>
            <person name="Dirks W."/>
            <person name="Good M."/>
            <person name="Goodstein D."/>
            <person name="Lemons D."/>
            <person name="Li W."/>
            <person name="Lyons J.B."/>
            <person name="Morris A."/>
            <person name="Nichols S."/>
            <person name="Richter D.J."/>
            <person name="Salamov A."/>
            <person name="Bork P."/>
            <person name="Lim W.A."/>
            <person name="Manning G."/>
            <person name="Miller W.T."/>
            <person name="McGinnis W."/>
            <person name="Shapiro H."/>
            <person name="Tjian R."/>
            <person name="Grigoriev I.V."/>
            <person name="Rokhsar D."/>
        </authorList>
    </citation>
    <scope>NUCLEOTIDE SEQUENCE [LARGE SCALE GENOMIC DNA]</scope>
    <source>
        <strain evidence="4">MX1 / ATCC 50154</strain>
    </source>
</reference>
<feature type="non-terminal residue" evidence="3">
    <location>
        <position position="1"/>
    </location>
</feature>
<keyword evidence="4" id="KW-1185">Reference proteome</keyword>
<feature type="domain" description="Tyrosine-protein phosphatase" evidence="1">
    <location>
        <begin position="1"/>
        <end position="62"/>
    </location>
</feature>
<gene>
    <name evidence="3" type="ORF">MONBRDRAFT_2986</name>
</gene>
<dbReference type="SUPFAM" id="SSF52799">
    <property type="entry name" value="(Phosphotyrosine protein) phosphatases II"/>
    <property type="match status" value="1"/>
</dbReference>
<dbReference type="InParanoid" id="A9UXA4"/>
<sequence>DEPERRITQFHYTDWPDQGVPASPHSFVQFVRTVMTSQQRAQASPPLLVHCSAGVGRTGTFI</sequence>
<dbReference type="PRINTS" id="PR00700">
    <property type="entry name" value="PRTYPHPHTASE"/>
</dbReference>
<evidence type="ECO:0008006" key="5">
    <source>
        <dbReference type="Google" id="ProtNLM"/>
    </source>
</evidence>
<dbReference type="Proteomes" id="UP000001357">
    <property type="component" value="Unassembled WGS sequence"/>
</dbReference>
<name>A9UXA4_MONBE</name>
<dbReference type="PANTHER" id="PTHR19134:SF449">
    <property type="entry name" value="TYROSINE-PROTEIN PHOSPHATASE 1"/>
    <property type="match status" value="1"/>
</dbReference>
<organism evidence="3 4">
    <name type="scientific">Monosiga brevicollis</name>
    <name type="common">Choanoflagellate</name>
    <dbReference type="NCBI Taxonomy" id="81824"/>
    <lineage>
        <taxon>Eukaryota</taxon>
        <taxon>Choanoflagellata</taxon>
        <taxon>Craspedida</taxon>
        <taxon>Salpingoecidae</taxon>
        <taxon>Monosiga</taxon>
    </lineage>
</organism>
<dbReference type="InterPro" id="IPR000242">
    <property type="entry name" value="PTP_cat"/>
</dbReference>
<dbReference type="PROSITE" id="PS00383">
    <property type="entry name" value="TYR_PHOSPHATASE_1"/>
    <property type="match status" value="1"/>
</dbReference>
<proteinExistence type="predicted"/>
<dbReference type="InterPro" id="IPR029021">
    <property type="entry name" value="Prot-tyrosine_phosphatase-like"/>
</dbReference>
<feature type="domain" description="Tyrosine specific protein phosphatases" evidence="2">
    <location>
        <begin position="25"/>
        <end position="62"/>
    </location>
</feature>
<feature type="non-terminal residue" evidence="3">
    <location>
        <position position="62"/>
    </location>
</feature>
<dbReference type="SMART" id="SM00404">
    <property type="entry name" value="PTPc_motif"/>
    <property type="match status" value="1"/>
</dbReference>
<evidence type="ECO:0000259" key="2">
    <source>
        <dbReference type="PROSITE" id="PS50056"/>
    </source>
</evidence>
<evidence type="ECO:0000313" key="4">
    <source>
        <dbReference type="Proteomes" id="UP000001357"/>
    </source>
</evidence>
<dbReference type="AlphaFoldDB" id="A9UXA4"/>
<dbReference type="RefSeq" id="XP_001744951.1">
    <property type="nucleotide sequence ID" value="XM_001744899.1"/>
</dbReference>
<dbReference type="PROSITE" id="PS50056">
    <property type="entry name" value="TYR_PHOSPHATASE_2"/>
    <property type="match status" value="1"/>
</dbReference>